<proteinExistence type="predicted"/>
<evidence type="ECO:0000313" key="2">
    <source>
        <dbReference type="Proteomes" id="UP000469440"/>
    </source>
</evidence>
<dbReference type="Proteomes" id="UP000469440">
    <property type="component" value="Unassembled WGS sequence"/>
</dbReference>
<name>A0A6N8HXV2_9FIRM</name>
<keyword evidence="2" id="KW-1185">Reference proteome</keyword>
<dbReference type="AlphaFoldDB" id="A0A6N8HXV2"/>
<gene>
    <name evidence="1" type="ORF">CAFE_11880</name>
</gene>
<protein>
    <submittedName>
        <fullName evidence="1">Uncharacterized protein</fullName>
    </submittedName>
</protein>
<sequence>MAQEEEFREKGFKRRSKLNDYVEFQRYTPEFISTFAEMGALLPCQVSLKLRPAIASI</sequence>
<reference evidence="1 2" key="1">
    <citation type="submission" date="2019-09" db="EMBL/GenBank/DDBJ databases">
        <title>Genome sequence of Clostridium sp. EA1.</title>
        <authorList>
            <person name="Poehlein A."/>
            <person name="Bengelsdorf F.R."/>
            <person name="Daniel R."/>
        </authorList>
    </citation>
    <scope>NUCLEOTIDE SEQUENCE [LARGE SCALE GENOMIC DNA]</scope>
    <source>
        <strain evidence="1 2">EA1</strain>
    </source>
</reference>
<accession>A0A6N8HXV2</accession>
<organism evidence="1 2">
    <name type="scientific">Caproicibacter fermentans</name>
    <dbReference type="NCBI Taxonomy" id="2576756"/>
    <lineage>
        <taxon>Bacteria</taxon>
        <taxon>Bacillati</taxon>
        <taxon>Bacillota</taxon>
        <taxon>Clostridia</taxon>
        <taxon>Eubacteriales</taxon>
        <taxon>Acutalibacteraceae</taxon>
        <taxon>Caproicibacter</taxon>
    </lineage>
</organism>
<evidence type="ECO:0000313" key="1">
    <source>
        <dbReference type="EMBL" id="MVB10498.1"/>
    </source>
</evidence>
<comment type="caution">
    <text evidence="1">The sequence shown here is derived from an EMBL/GenBank/DDBJ whole genome shotgun (WGS) entry which is preliminary data.</text>
</comment>
<dbReference type="EMBL" id="VWXL01000035">
    <property type="protein sequence ID" value="MVB10498.1"/>
    <property type="molecule type" value="Genomic_DNA"/>
</dbReference>